<proteinExistence type="predicted"/>
<gene>
    <name evidence="4" type="ORF">S01H4_60891</name>
</gene>
<evidence type="ECO:0000256" key="1">
    <source>
        <dbReference type="ARBA" id="ARBA00022741"/>
    </source>
</evidence>
<dbReference type="GO" id="GO:0003924">
    <property type="term" value="F:GTPase activity"/>
    <property type="evidence" value="ECO:0007669"/>
    <property type="project" value="InterPro"/>
</dbReference>
<dbReference type="PROSITE" id="PS51710">
    <property type="entry name" value="G_OBG"/>
    <property type="match status" value="1"/>
</dbReference>
<evidence type="ECO:0000259" key="3">
    <source>
        <dbReference type="PROSITE" id="PS51710"/>
    </source>
</evidence>
<dbReference type="Gene3D" id="3.40.50.300">
    <property type="entry name" value="P-loop containing nucleotide triphosphate hydrolases"/>
    <property type="match status" value="1"/>
</dbReference>
<dbReference type="PANTHER" id="PTHR11702">
    <property type="entry name" value="DEVELOPMENTALLY REGULATED GTP-BINDING PROTEIN-RELATED"/>
    <property type="match status" value="1"/>
</dbReference>
<organism evidence="4">
    <name type="scientific">marine sediment metagenome</name>
    <dbReference type="NCBI Taxonomy" id="412755"/>
    <lineage>
        <taxon>unclassified sequences</taxon>
        <taxon>metagenomes</taxon>
        <taxon>ecological metagenomes</taxon>
    </lineage>
</organism>
<dbReference type="SUPFAM" id="SSF52540">
    <property type="entry name" value="P-loop containing nucleoside triphosphate hydrolases"/>
    <property type="match status" value="1"/>
</dbReference>
<feature type="non-terminal residue" evidence="4">
    <location>
        <position position="1"/>
    </location>
</feature>
<evidence type="ECO:0000256" key="2">
    <source>
        <dbReference type="ARBA" id="ARBA00023134"/>
    </source>
</evidence>
<protein>
    <recommendedName>
        <fullName evidence="3">OBG-type G domain-containing protein</fullName>
    </recommendedName>
</protein>
<evidence type="ECO:0000313" key="4">
    <source>
        <dbReference type="EMBL" id="GAH06717.1"/>
    </source>
</evidence>
<dbReference type="EMBL" id="BART01035997">
    <property type="protein sequence ID" value="GAH06717.1"/>
    <property type="molecule type" value="Genomic_DNA"/>
</dbReference>
<accession>X1CGE1</accession>
<name>X1CGE1_9ZZZZ</name>
<reference evidence="4" key="1">
    <citation type="journal article" date="2014" name="Front. Microbiol.">
        <title>High frequency of phylogenetically diverse reductive dehalogenase-homologous genes in deep subseafloor sedimentary metagenomes.</title>
        <authorList>
            <person name="Kawai M."/>
            <person name="Futagami T."/>
            <person name="Toyoda A."/>
            <person name="Takaki Y."/>
            <person name="Nishi S."/>
            <person name="Hori S."/>
            <person name="Arai W."/>
            <person name="Tsubouchi T."/>
            <person name="Morono Y."/>
            <person name="Uchiyama I."/>
            <person name="Ito T."/>
            <person name="Fujiyama A."/>
            <person name="Inagaki F."/>
            <person name="Takami H."/>
        </authorList>
    </citation>
    <scope>NUCLEOTIDE SEQUENCE</scope>
    <source>
        <strain evidence="4">Expedition CK06-06</strain>
    </source>
</reference>
<dbReference type="AlphaFoldDB" id="X1CGE1"/>
<dbReference type="InterPro" id="IPR045086">
    <property type="entry name" value="OBG_GTPase"/>
</dbReference>
<comment type="caution">
    <text evidence="4">The sequence shown here is derived from an EMBL/GenBank/DDBJ whole genome shotgun (WGS) entry which is preliminary data.</text>
</comment>
<dbReference type="InterPro" id="IPR006074">
    <property type="entry name" value="GTP1-OBG_CS"/>
</dbReference>
<dbReference type="PROSITE" id="PS00905">
    <property type="entry name" value="GTP1_OBG"/>
    <property type="match status" value="1"/>
</dbReference>
<keyword evidence="1" id="KW-0547">Nucleotide-binding</keyword>
<dbReference type="InterPro" id="IPR031167">
    <property type="entry name" value="G_OBG"/>
</dbReference>
<sequence>DYPFTTLAPNLGVIIYDDKQPLTIADIPGLVQGASNGRGLGHRFLQHIERTSFLLHVLDIYNPSSGDVLKDFYIVQEELKLSHPSLAKKDQVVLINKIDLSPNNNKNIEAICRSFNDLGYECLAISALTGEGVEELKQLLKDKALP</sequence>
<dbReference type="PANTHER" id="PTHR11702:SF31">
    <property type="entry name" value="MITOCHONDRIAL RIBOSOME-ASSOCIATED GTPASE 2"/>
    <property type="match status" value="1"/>
</dbReference>
<dbReference type="InterPro" id="IPR027417">
    <property type="entry name" value="P-loop_NTPase"/>
</dbReference>
<dbReference type="PRINTS" id="PR00326">
    <property type="entry name" value="GTP1OBG"/>
</dbReference>
<keyword evidence="2" id="KW-0342">GTP-binding</keyword>
<dbReference type="Pfam" id="PF01926">
    <property type="entry name" value="MMR_HSR1"/>
    <property type="match status" value="1"/>
</dbReference>
<feature type="domain" description="OBG-type G" evidence="3">
    <location>
        <begin position="1"/>
        <end position="145"/>
    </location>
</feature>
<dbReference type="GO" id="GO:0005525">
    <property type="term" value="F:GTP binding"/>
    <property type="evidence" value="ECO:0007669"/>
    <property type="project" value="UniProtKB-KW"/>
</dbReference>
<dbReference type="InterPro" id="IPR006073">
    <property type="entry name" value="GTP-bd"/>
</dbReference>